<keyword evidence="1" id="KW-0614">Plasmid</keyword>
<dbReference type="AlphaFoldDB" id="A0AAU8T8C2"/>
<organism evidence="1 2">
    <name type="scientific">Paraburkholderia fungorum</name>
    <dbReference type="NCBI Taxonomy" id="134537"/>
    <lineage>
        <taxon>Bacteria</taxon>
        <taxon>Pseudomonadati</taxon>
        <taxon>Pseudomonadota</taxon>
        <taxon>Betaproteobacteria</taxon>
        <taxon>Burkholderiales</taxon>
        <taxon>Burkholderiaceae</taxon>
        <taxon>Paraburkholderia</taxon>
    </lineage>
</organism>
<dbReference type="EMBL" id="CP010024">
    <property type="protein sequence ID" value="AJZ56470.1"/>
    <property type="molecule type" value="Genomic_DNA"/>
</dbReference>
<dbReference type="Proteomes" id="UP000032614">
    <property type="component" value="Plasmid pBIL"/>
</dbReference>
<proteinExistence type="predicted"/>
<dbReference type="KEGG" id="bfn:OI25_7972"/>
<protein>
    <submittedName>
        <fullName evidence="1">Uncharacterized protein</fullName>
    </submittedName>
</protein>
<geneLocation type="plasmid" evidence="1 2">
    <name>pBIL</name>
</geneLocation>
<reference evidence="1 2" key="1">
    <citation type="journal article" date="2015" name="Genome Announc.">
        <title>Complete genome sequences for 59 burkholderia isolates, both pathogenic and near neighbor.</title>
        <authorList>
            <person name="Johnson S.L."/>
            <person name="Bishop-Lilly K.A."/>
            <person name="Ladner J.T."/>
            <person name="Daligault H.E."/>
            <person name="Davenport K.W."/>
            <person name="Jaissle J."/>
            <person name="Frey K.G."/>
            <person name="Koroleva G.I."/>
            <person name="Bruce D.C."/>
            <person name="Coyne S.R."/>
            <person name="Broomall S.M."/>
            <person name="Li P.E."/>
            <person name="Teshima H."/>
            <person name="Gibbons H.S."/>
            <person name="Palacios G.F."/>
            <person name="Rosenzweig C.N."/>
            <person name="Redden C.L."/>
            <person name="Xu Y."/>
            <person name="Minogue T.D."/>
            <person name="Chain P.S."/>
        </authorList>
    </citation>
    <scope>NUCLEOTIDE SEQUENCE [LARGE SCALE GENOMIC DNA]</scope>
    <source>
        <strain evidence="1 2">ATCC BAA-463</strain>
    </source>
</reference>
<sequence length="44" mass="4835">MQPINMVSIANGGMVGRNLRPDLPVVPSTCKCEAIRIGFRFMLT</sequence>
<accession>A0AAU8T8C2</accession>
<evidence type="ECO:0000313" key="2">
    <source>
        <dbReference type="Proteomes" id="UP000032614"/>
    </source>
</evidence>
<name>A0AAU8T8C2_9BURK</name>
<evidence type="ECO:0000313" key="1">
    <source>
        <dbReference type="EMBL" id="AJZ56470.1"/>
    </source>
</evidence>
<gene>
    <name evidence="1" type="ORF">OI25_7972</name>
</gene>